<evidence type="ECO:0000259" key="4">
    <source>
        <dbReference type="PROSITE" id="PS50110"/>
    </source>
</evidence>
<dbReference type="PANTHER" id="PTHR44591:SF14">
    <property type="entry name" value="PROTEIN PILG"/>
    <property type="match status" value="1"/>
</dbReference>
<dbReference type="PANTHER" id="PTHR44591">
    <property type="entry name" value="STRESS RESPONSE REGULATOR PROTEIN 1"/>
    <property type="match status" value="1"/>
</dbReference>
<protein>
    <recommendedName>
        <fullName evidence="4">Response regulatory domain-containing protein</fullName>
    </recommendedName>
</protein>
<reference evidence="5" key="1">
    <citation type="submission" date="2022-12" db="EMBL/GenBank/DDBJ databases">
        <title>Paraconexibacter alkalitolerans sp. nov. and Baekduia alba sp. nov., isolated from soil and emended description of the genera Paraconexibacter (Chun et al., 2020) and Baekduia (An et al., 2020).</title>
        <authorList>
            <person name="Vieira S."/>
            <person name="Huber K.J."/>
            <person name="Geppert A."/>
            <person name="Wolf J."/>
            <person name="Neumann-Schaal M."/>
            <person name="Muesken M."/>
            <person name="Overmann J."/>
        </authorList>
    </citation>
    <scope>NUCLEOTIDE SEQUENCE</scope>
    <source>
        <strain evidence="5">AEG42_29</strain>
    </source>
</reference>
<accession>A0AAU7ASD6</accession>
<keyword evidence="1 3" id="KW-0597">Phosphoprotein</keyword>
<proteinExistence type="predicted"/>
<dbReference type="Pfam" id="PF00072">
    <property type="entry name" value="Response_reg"/>
    <property type="match status" value="1"/>
</dbReference>
<feature type="domain" description="Response regulatory" evidence="4">
    <location>
        <begin position="4"/>
        <end position="115"/>
    </location>
</feature>
<evidence type="ECO:0000313" key="5">
    <source>
        <dbReference type="EMBL" id="XAY04564.1"/>
    </source>
</evidence>
<dbReference type="InterPro" id="IPR050595">
    <property type="entry name" value="Bact_response_regulator"/>
</dbReference>
<dbReference type="EMBL" id="CP114014">
    <property type="protein sequence ID" value="XAY04564.1"/>
    <property type="molecule type" value="Genomic_DNA"/>
</dbReference>
<gene>
    <name evidence="5" type="ORF">DSM112329_01399</name>
</gene>
<evidence type="ECO:0000256" key="1">
    <source>
        <dbReference type="ARBA" id="ARBA00022553"/>
    </source>
</evidence>
<name>A0AAU7ASD6_9ACTN</name>
<dbReference type="InterPro" id="IPR011006">
    <property type="entry name" value="CheY-like_superfamily"/>
</dbReference>
<sequence>MAGRVLIVDDEASVRFFERISLEEAGIEVDEAASGPEALDAVAAADTPFAAIVMDFRMPGMTGVETAERMLSAGVTTPIILYTAWADPSVAAVAADLGFTLIDKSDVEQMVAHVGRLATV</sequence>
<dbReference type="InterPro" id="IPR001789">
    <property type="entry name" value="Sig_transdc_resp-reg_receiver"/>
</dbReference>
<feature type="modified residue" description="4-aspartylphosphate" evidence="3">
    <location>
        <position position="55"/>
    </location>
</feature>
<keyword evidence="2" id="KW-0902">Two-component regulatory system</keyword>
<dbReference type="SUPFAM" id="SSF52172">
    <property type="entry name" value="CheY-like"/>
    <property type="match status" value="1"/>
</dbReference>
<dbReference type="RefSeq" id="WP_354701093.1">
    <property type="nucleotide sequence ID" value="NZ_CP114014.1"/>
</dbReference>
<organism evidence="5">
    <name type="scientific">Paraconexibacter sp. AEG42_29</name>
    <dbReference type="NCBI Taxonomy" id="2997339"/>
    <lineage>
        <taxon>Bacteria</taxon>
        <taxon>Bacillati</taxon>
        <taxon>Actinomycetota</taxon>
        <taxon>Thermoleophilia</taxon>
        <taxon>Solirubrobacterales</taxon>
        <taxon>Paraconexibacteraceae</taxon>
        <taxon>Paraconexibacter</taxon>
    </lineage>
</organism>
<evidence type="ECO:0000256" key="3">
    <source>
        <dbReference type="PROSITE-ProRule" id="PRU00169"/>
    </source>
</evidence>
<dbReference type="AlphaFoldDB" id="A0AAU7ASD6"/>
<dbReference type="Gene3D" id="3.40.50.2300">
    <property type="match status" value="1"/>
</dbReference>
<dbReference type="KEGG" id="parq:DSM112329_01399"/>
<dbReference type="SMART" id="SM00448">
    <property type="entry name" value="REC"/>
    <property type="match status" value="1"/>
</dbReference>
<dbReference type="PROSITE" id="PS50110">
    <property type="entry name" value="RESPONSE_REGULATORY"/>
    <property type="match status" value="1"/>
</dbReference>
<evidence type="ECO:0000256" key="2">
    <source>
        <dbReference type="ARBA" id="ARBA00023012"/>
    </source>
</evidence>
<dbReference type="GO" id="GO:0000160">
    <property type="term" value="P:phosphorelay signal transduction system"/>
    <property type="evidence" value="ECO:0007669"/>
    <property type="project" value="UniProtKB-KW"/>
</dbReference>